<feature type="signal peptide" evidence="1">
    <location>
        <begin position="1"/>
        <end position="15"/>
    </location>
</feature>
<protein>
    <recommendedName>
        <fullName evidence="4">Secreted protein</fullName>
    </recommendedName>
</protein>
<reference evidence="2 3" key="2">
    <citation type="journal article" date="2019" name="G3 (Bethesda)">
        <title>Hybrid Assembly of the Genome of the Entomopathogenic Nematode Steinernema carpocapsae Identifies the X-Chromosome.</title>
        <authorList>
            <person name="Serra L."/>
            <person name="Macchietto M."/>
            <person name="Macias-Munoz A."/>
            <person name="McGill C.J."/>
            <person name="Rodriguez I.M."/>
            <person name="Rodriguez B."/>
            <person name="Murad R."/>
            <person name="Mortazavi A."/>
        </authorList>
    </citation>
    <scope>NUCLEOTIDE SEQUENCE [LARGE SCALE GENOMIC DNA]</scope>
    <source>
        <strain evidence="2 3">ALL</strain>
    </source>
</reference>
<reference evidence="2 3" key="1">
    <citation type="journal article" date="2015" name="Genome Biol.">
        <title>Comparative genomics of Steinernema reveals deeply conserved gene regulatory networks.</title>
        <authorList>
            <person name="Dillman A.R."/>
            <person name="Macchietto M."/>
            <person name="Porter C.F."/>
            <person name="Rogers A."/>
            <person name="Williams B."/>
            <person name="Antoshechkin I."/>
            <person name="Lee M.M."/>
            <person name="Goodwin Z."/>
            <person name="Lu X."/>
            <person name="Lewis E.E."/>
            <person name="Goodrich-Blair H."/>
            <person name="Stock S.P."/>
            <person name="Adams B.J."/>
            <person name="Sternberg P.W."/>
            <person name="Mortazavi A."/>
        </authorList>
    </citation>
    <scope>NUCLEOTIDE SEQUENCE [LARGE SCALE GENOMIC DNA]</scope>
    <source>
        <strain evidence="2 3">ALL</strain>
    </source>
</reference>
<proteinExistence type="predicted"/>
<accession>A0A4U5N4U2</accession>
<dbReference type="AlphaFoldDB" id="A0A4U5N4U2"/>
<comment type="caution">
    <text evidence="2">The sequence shown here is derived from an EMBL/GenBank/DDBJ whole genome shotgun (WGS) entry which is preliminary data.</text>
</comment>
<gene>
    <name evidence="2" type="ORF">L596_018513</name>
</gene>
<dbReference type="EMBL" id="AZBU02000005">
    <property type="protein sequence ID" value="TKR77567.1"/>
    <property type="molecule type" value="Genomic_DNA"/>
</dbReference>
<evidence type="ECO:0000256" key="1">
    <source>
        <dbReference type="SAM" id="SignalP"/>
    </source>
</evidence>
<sequence length="67" mass="7537">MMLQIALAAVRIVCAMEAEVFAASSNVCARSSKRPSAVLKSTWELHFVMVTSEIFRDFRDSSLFSRH</sequence>
<keyword evidence="3" id="KW-1185">Reference proteome</keyword>
<evidence type="ECO:0000313" key="2">
    <source>
        <dbReference type="EMBL" id="TKR77567.1"/>
    </source>
</evidence>
<dbReference type="Proteomes" id="UP000298663">
    <property type="component" value="Unassembled WGS sequence"/>
</dbReference>
<evidence type="ECO:0000313" key="3">
    <source>
        <dbReference type="Proteomes" id="UP000298663"/>
    </source>
</evidence>
<organism evidence="2 3">
    <name type="scientific">Steinernema carpocapsae</name>
    <name type="common">Entomopathogenic nematode</name>
    <dbReference type="NCBI Taxonomy" id="34508"/>
    <lineage>
        <taxon>Eukaryota</taxon>
        <taxon>Metazoa</taxon>
        <taxon>Ecdysozoa</taxon>
        <taxon>Nematoda</taxon>
        <taxon>Chromadorea</taxon>
        <taxon>Rhabditida</taxon>
        <taxon>Tylenchina</taxon>
        <taxon>Panagrolaimomorpha</taxon>
        <taxon>Strongyloidoidea</taxon>
        <taxon>Steinernematidae</taxon>
        <taxon>Steinernema</taxon>
    </lineage>
</organism>
<evidence type="ECO:0008006" key="4">
    <source>
        <dbReference type="Google" id="ProtNLM"/>
    </source>
</evidence>
<keyword evidence="1" id="KW-0732">Signal</keyword>
<name>A0A4U5N4U2_STECR</name>
<feature type="chain" id="PRO_5020748239" description="Secreted protein" evidence="1">
    <location>
        <begin position="16"/>
        <end position="67"/>
    </location>
</feature>